<dbReference type="GO" id="GO:0016020">
    <property type="term" value="C:membrane"/>
    <property type="evidence" value="ECO:0007669"/>
    <property type="project" value="UniProtKB-SubCell"/>
</dbReference>
<evidence type="ECO:0000256" key="4">
    <source>
        <dbReference type="ARBA" id="ARBA00008062"/>
    </source>
</evidence>
<evidence type="ECO:0000256" key="12">
    <source>
        <dbReference type="ARBA" id="ARBA00023136"/>
    </source>
</evidence>
<dbReference type="InterPro" id="IPR012446">
    <property type="entry name" value="CRAC_channel"/>
</dbReference>
<dbReference type="PROSITE" id="PS50235">
    <property type="entry name" value="USP_3"/>
    <property type="match status" value="1"/>
</dbReference>
<evidence type="ECO:0000256" key="3">
    <source>
        <dbReference type="ARBA" id="ARBA00004141"/>
    </source>
</evidence>
<dbReference type="InterPro" id="IPR028889">
    <property type="entry name" value="USP"/>
</dbReference>
<evidence type="ECO:0000256" key="8">
    <source>
        <dbReference type="ARBA" id="ARBA00022786"/>
    </source>
</evidence>
<feature type="region of interest" description="Disordered" evidence="15">
    <location>
        <begin position="646"/>
        <end position="829"/>
    </location>
</feature>
<gene>
    <name evidence="18" type="ORF">D5F01_LYC13749</name>
</gene>
<feature type="transmembrane region" description="Helical" evidence="16">
    <location>
        <begin position="1303"/>
        <end position="1325"/>
    </location>
</feature>
<dbReference type="Pfam" id="PF07856">
    <property type="entry name" value="Orai-1"/>
    <property type="match status" value="1"/>
</dbReference>
<feature type="compositionally biased region" description="Polar residues" evidence="15">
    <location>
        <begin position="60"/>
        <end position="73"/>
    </location>
</feature>
<dbReference type="Pfam" id="PF00443">
    <property type="entry name" value="UCH"/>
    <property type="match status" value="1"/>
</dbReference>
<dbReference type="Gene3D" id="1.20.140.140">
    <property type="entry name" value="Calcium release-activated calcium channel protein Orai"/>
    <property type="match status" value="1"/>
</dbReference>
<dbReference type="CDD" id="cd02665">
    <property type="entry name" value="Peptidase_C19I"/>
    <property type="match status" value="1"/>
</dbReference>
<keyword evidence="13" id="KW-0539">Nucleus</keyword>
<keyword evidence="11 16" id="KW-1133">Transmembrane helix</keyword>
<evidence type="ECO:0000313" key="18">
    <source>
        <dbReference type="EMBL" id="KAE8287697.1"/>
    </source>
</evidence>
<evidence type="ECO:0000256" key="6">
    <source>
        <dbReference type="ARBA" id="ARBA00022670"/>
    </source>
</evidence>
<keyword evidence="14" id="KW-0175">Coiled coil</keyword>
<dbReference type="GO" id="GO:0015279">
    <property type="term" value="F:store-operated calcium channel activity"/>
    <property type="evidence" value="ECO:0007669"/>
    <property type="project" value="TreeGrafter"/>
</dbReference>
<evidence type="ECO:0000256" key="1">
    <source>
        <dbReference type="ARBA" id="ARBA00000707"/>
    </source>
</evidence>
<name>A0A6G0I8K5_LARCR</name>
<keyword evidence="7 16" id="KW-0812">Transmembrane</keyword>
<feature type="compositionally biased region" description="Low complexity" evidence="15">
    <location>
        <begin position="414"/>
        <end position="423"/>
    </location>
</feature>
<protein>
    <recommendedName>
        <fullName evidence="5">ubiquitinyl hydrolase 1</fullName>
        <ecNumber evidence="5">3.4.19.12</ecNumber>
    </recommendedName>
</protein>
<feature type="compositionally biased region" description="Polar residues" evidence="15">
    <location>
        <begin position="726"/>
        <end position="772"/>
    </location>
</feature>
<feature type="compositionally biased region" description="Polar residues" evidence="15">
    <location>
        <begin position="646"/>
        <end position="671"/>
    </location>
</feature>
<dbReference type="PANTHER" id="PTHR31501">
    <property type="entry name" value="CALCIUM RELEASE-ACTIVATED CALCIUM CHANNEL PROTEIN 1"/>
    <property type="match status" value="1"/>
</dbReference>
<keyword evidence="6" id="KW-0645">Protease</keyword>
<evidence type="ECO:0000256" key="2">
    <source>
        <dbReference type="ARBA" id="ARBA00004123"/>
    </source>
</evidence>
<feature type="region of interest" description="Disordered" evidence="15">
    <location>
        <begin position="60"/>
        <end position="83"/>
    </location>
</feature>
<feature type="transmembrane region" description="Helical" evidence="16">
    <location>
        <begin position="1359"/>
        <end position="1384"/>
    </location>
</feature>
<dbReference type="PANTHER" id="PTHR31501:SF5">
    <property type="entry name" value="PROTEIN ORAI-2"/>
    <property type="match status" value="1"/>
</dbReference>
<proteinExistence type="inferred from homology"/>
<reference evidence="18 19" key="1">
    <citation type="submission" date="2019-07" db="EMBL/GenBank/DDBJ databases">
        <title>Chromosome genome assembly for large yellow croaker.</title>
        <authorList>
            <person name="Xiao S."/>
        </authorList>
    </citation>
    <scope>NUCLEOTIDE SEQUENCE [LARGE SCALE GENOMIC DNA]</scope>
    <source>
        <strain evidence="18">JMULYC20181020</strain>
        <tissue evidence="18">Muscle</tissue>
    </source>
</reference>
<evidence type="ECO:0000256" key="15">
    <source>
        <dbReference type="SAM" id="MobiDB-lite"/>
    </source>
</evidence>
<evidence type="ECO:0000259" key="17">
    <source>
        <dbReference type="PROSITE" id="PS50235"/>
    </source>
</evidence>
<keyword evidence="10" id="KW-0788">Thiol protease</keyword>
<feature type="coiled-coil region" evidence="14">
    <location>
        <begin position="352"/>
        <end position="379"/>
    </location>
</feature>
<evidence type="ECO:0000256" key="7">
    <source>
        <dbReference type="ARBA" id="ARBA00022692"/>
    </source>
</evidence>
<accession>A0A6G0I8K5</accession>
<feature type="coiled-coil region" evidence="14">
    <location>
        <begin position="85"/>
        <end position="134"/>
    </location>
</feature>
<keyword evidence="9 18" id="KW-0378">Hydrolase</keyword>
<keyword evidence="12 16" id="KW-0472">Membrane</keyword>
<dbReference type="InterPro" id="IPR009060">
    <property type="entry name" value="UBA-like_sf"/>
</dbReference>
<dbReference type="InterPro" id="IPR001394">
    <property type="entry name" value="Peptidase_C19_UCH"/>
</dbReference>
<dbReference type="GO" id="GO:0016579">
    <property type="term" value="P:protein deubiquitination"/>
    <property type="evidence" value="ECO:0007669"/>
    <property type="project" value="InterPro"/>
</dbReference>
<feature type="compositionally biased region" description="Basic and acidic residues" evidence="15">
    <location>
        <begin position="701"/>
        <end position="715"/>
    </location>
</feature>
<evidence type="ECO:0000256" key="16">
    <source>
        <dbReference type="SAM" id="Phobius"/>
    </source>
</evidence>
<evidence type="ECO:0000256" key="5">
    <source>
        <dbReference type="ARBA" id="ARBA00012759"/>
    </source>
</evidence>
<comment type="caution">
    <text evidence="18">The sequence shown here is derived from an EMBL/GenBank/DDBJ whole genome shotgun (WGS) entry which is preliminary data.</text>
</comment>
<dbReference type="InterPro" id="IPR018200">
    <property type="entry name" value="USP_CS"/>
</dbReference>
<dbReference type="PROSITE" id="PS00973">
    <property type="entry name" value="USP_2"/>
    <property type="match status" value="1"/>
</dbReference>
<evidence type="ECO:0000256" key="13">
    <source>
        <dbReference type="ARBA" id="ARBA00023242"/>
    </source>
</evidence>
<keyword evidence="8" id="KW-0833">Ubl conjugation pathway</keyword>
<dbReference type="Gene3D" id="3.90.70.10">
    <property type="entry name" value="Cysteine proteinases"/>
    <property type="match status" value="1"/>
</dbReference>
<dbReference type="GO" id="GO:0004843">
    <property type="term" value="F:cysteine-type deubiquitinase activity"/>
    <property type="evidence" value="ECO:0007669"/>
    <property type="project" value="UniProtKB-EC"/>
</dbReference>
<evidence type="ECO:0000256" key="11">
    <source>
        <dbReference type="ARBA" id="ARBA00022989"/>
    </source>
</evidence>
<dbReference type="EC" id="3.4.19.12" evidence="5"/>
<feature type="domain" description="USP" evidence="17">
    <location>
        <begin position="149"/>
        <end position="595"/>
    </location>
</feature>
<dbReference type="SUPFAM" id="SSF46934">
    <property type="entry name" value="UBA-like"/>
    <property type="match status" value="1"/>
</dbReference>
<feature type="coiled-coil region" evidence="14">
    <location>
        <begin position="494"/>
        <end position="521"/>
    </location>
</feature>
<organism evidence="18 19">
    <name type="scientific">Larimichthys crocea</name>
    <name type="common">Large yellow croaker</name>
    <name type="synonym">Pseudosciaena crocea</name>
    <dbReference type="NCBI Taxonomy" id="215358"/>
    <lineage>
        <taxon>Eukaryota</taxon>
        <taxon>Metazoa</taxon>
        <taxon>Chordata</taxon>
        <taxon>Craniata</taxon>
        <taxon>Vertebrata</taxon>
        <taxon>Euteleostomi</taxon>
        <taxon>Actinopterygii</taxon>
        <taxon>Neopterygii</taxon>
        <taxon>Teleostei</taxon>
        <taxon>Neoteleostei</taxon>
        <taxon>Acanthomorphata</taxon>
        <taxon>Eupercaria</taxon>
        <taxon>Sciaenidae</taxon>
        <taxon>Larimichthys</taxon>
    </lineage>
</organism>
<feature type="region of interest" description="Disordered" evidence="15">
    <location>
        <begin position="404"/>
        <end position="447"/>
    </location>
</feature>
<comment type="subcellular location">
    <subcellularLocation>
        <location evidence="3">Membrane</location>
        <topology evidence="3">Multi-pass membrane protein</topology>
    </subcellularLocation>
    <subcellularLocation>
        <location evidence="2">Nucleus</location>
    </subcellularLocation>
</comment>
<dbReference type="FunFam" id="1.20.140.140:FF:000001">
    <property type="entry name" value="Calcium release-activated calcium modulator 1"/>
    <property type="match status" value="1"/>
</dbReference>
<dbReference type="CDD" id="cd14276">
    <property type="entry name" value="UBA_UBP25_like"/>
    <property type="match status" value="1"/>
</dbReference>
<dbReference type="GO" id="GO:0005634">
    <property type="term" value="C:nucleus"/>
    <property type="evidence" value="ECO:0007669"/>
    <property type="project" value="UniProtKB-SubCell"/>
</dbReference>
<sequence>MRGEQTENGENSTNSQSEMLINQLKEITGIQDPQILYSALNASQGDIGHAVGLLTTQTAEVQDSGEPQESGTSGEAWEGQKGLPKDELQTAIELSLQESHNAQEEEREFNRALEASAEENAARMKRKRSEAQSEMCSPGDWIRQDDWPVGIRNVGNTCWFSAVIQSLFHLPVFKRLVLNYHLSERILEKCKSHSDKRNIAFMQELRCLFALMVGSTRRTSEAQQDVSEFSHKLLDWLEDAFQLAANGNNAEDKQQNPMVQLFYGTFVTERRHEGKTLCNIEQFGQYPLQVNGFNNLDECLEGAMVEKEIESLHSDHSVTSGRERWFKRYTRNWSFPQIIYMDRYLHKNIEHTHERRGEVKKLKEQLAALQRKLECYRNYGSGPTKYPLADMLQFVLEFATTKPSNVSPAEDLRPTSSSPTPTSLSEAISKDSSEPGDADSSEGLVSSVSSCQRTPIYKPFTQCRLPIECPPHPAPHSITEEELHFVKTCLQRWRTEVENDINELKASIDKLTQMLEGMYSDNSLCQVPYRLHAVLVHEGQASAGHYWAYIYDHANQRWMKYNDISITESSWEELERDSFGGMTNASAYCLMYIDDRLPHLITDDTDDETGQALHGMDSLPSVLRRYVHEDNRWFQQELSEWEEQFCQTATPQGESTTSAEPPNPSPDNVEQTPVKPAPQSGPSTEELEEQGTSSEPQPDPEAEKDPEPEPRQKPEEESELAPPPSQTGCQPDSTSSAAVTDTPAPSQSSTSAEKELQSQTPGPEAEFNNQAPSDLHEEKDDTQVASLGPQAEGEPEASGESPEQEAKQEDEEEQQVVQARQRQTENEVSEVEIPNVGRIMVRADADGYNEEMMLTPAMQGVILAIAKARQVFDKEGPEAGLIKAFHEEYSRLYELSQEETTPQEDCRLQHALVYFFQNKAPKRIIERTLLEQFTDRNLSFDERAISIMREARSKLRLIKPEDMDMDEYLQWHDDYRMFRTVFVYLLTGLEHYQHGKMREALTYLAHAYETNANLLKNGEKRGMDKSLIAVYRRKCLTALNESASRLFCSGEETNVEEGIAIMDEAVIPCLHLMSRDSTLSQEDRDAMENIRSHWCCCLGQEMDDSLQVKLGEFLPRVLDGSAETVVLKDPPKVHVNQAHDLCSRLAAVMESIHSTSIVIVKSGSCSTKTVGGSRGSVSFIVLSGVEGRRPLFGVCDYLHLKKALRHTGAMSSELNVPMGSPAPGASERGADGGGMDYRDWVRRSYLELVSSNHHSVQALSWRKLYLSRAKLKASSRTSALLSGFAMVAMVEVELEVQYTYPHVLLIAFSVCTTVLVAVHLFALLISTCILPNVEAVSNIHNLNSVSESPHERMHHYIELAWGFSTALGILLFLAEVVLLCWIKFLPVDSRKQTTCSTTTAMNAATVTPPVTQGSGWQAALASTIIMVPVGVIFLVFTIHFYRSLVRHKTERHRDEIEELHKIKLQLDGHERGLQTV</sequence>
<dbReference type="GO" id="GO:0006508">
    <property type="term" value="P:proteolysis"/>
    <property type="evidence" value="ECO:0007669"/>
    <property type="project" value="UniProtKB-KW"/>
</dbReference>
<dbReference type="InterPro" id="IPR054108">
    <property type="entry name" value="USP25/28_UIM"/>
</dbReference>
<feature type="compositionally biased region" description="Low complexity" evidence="15">
    <location>
        <begin position="788"/>
        <end position="801"/>
    </location>
</feature>
<evidence type="ECO:0000256" key="10">
    <source>
        <dbReference type="ARBA" id="ARBA00022807"/>
    </source>
</evidence>
<dbReference type="PROSITE" id="PS00972">
    <property type="entry name" value="USP_1"/>
    <property type="match status" value="1"/>
</dbReference>
<dbReference type="EMBL" id="REGW02000013">
    <property type="protein sequence ID" value="KAE8287697.1"/>
    <property type="molecule type" value="Genomic_DNA"/>
</dbReference>
<dbReference type="Gene3D" id="1.10.8.10">
    <property type="entry name" value="DNA helicase RuvA subunit, C-terminal domain"/>
    <property type="match status" value="1"/>
</dbReference>
<comment type="similarity">
    <text evidence="4">Belongs to the Orai family.</text>
</comment>
<comment type="catalytic activity">
    <reaction evidence="1">
        <text>Thiol-dependent hydrolysis of ester, thioester, amide, peptide and isopeptide bonds formed by the C-terminal Gly of ubiquitin (a 76-residue protein attached to proteins as an intracellular targeting signal).</text>
        <dbReference type="EC" id="3.4.19.12"/>
    </reaction>
</comment>
<dbReference type="SUPFAM" id="SSF54001">
    <property type="entry name" value="Cysteine proteinases"/>
    <property type="match status" value="1"/>
</dbReference>
<dbReference type="GO" id="GO:0002115">
    <property type="term" value="P:store-operated calcium entry"/>
    <property type="evidence" value="ECO:0007669"/>
    <property type="project" value="TreeGrafter"/>
</dbReference>
<dbReference type="InterPro" id="IPR038350">
    <property type="entry name" value="Orai_sf"/>
</dbReference>
<evidence type="ECO:0000256" key="9">
    <source>
        <dbReference type="ARBA" id="ARBA00022801"/>
    </source>
</evidence>
<evidence type="ECO:0000256" key="14">
    <source>
        <dbReference type="SAM" id="Coils"/>
    </source>
</evidence>
<keyword evidence="19" id="KW-1185">Reference proteome</keyword>
<evidence type="ECO:0000313" key="19">
    <source>
        <dbReference type="Proteomes" id="UP000424527"/>
    </source>
</evidence>
<dbReference type="InterPro" id="IPR038765">
    <property type="entry name" value="Papain-like_cys_pep_sf"/>
</dbReference>
<feature type="transmembrane region" description="Helical" evidence="16">
    <location>
        <begin position="1418"/>
        <end position="1441"/>
    </location>
</feature>
<dbReference type="Proteomes" id="UP000424527">
    <property type="component" value="Unassembled WGS sequence"/>
</dbReference>
<dbReference type="Pfam" id="PF21909">
    <property type="entry name" value="USP_UIM_N"/>
    <property type="match status" value="1"/>
</dbReference>